<proteinExistence type="predicted"/>
<accession>A0A176YY61</accession>
<evidence type="ECO:0000256" key="1">
    <source>
        <dbReference type="SAM" id="Phobius"/>
    </source>
</evidence>
<feature type="transmembrane region" description="Helical" evidence="1">
    <location>
        <begin position="49"/>
        <end position="67"/>
    </location>
</feature>
<protein>
    <submittedName>
        <fullName evidence="2">Uncharacterized protein</fullName>
    </submittedName>
</protein>
<comment type="caution">
    <text evidence="2">The sequence shown here is derived from an EMBL/GenBank/DDBJ whole genome shotgun (WGS) entry which is preliminary data.</text>
</comment>
<sequence>MTFVTLGNGIIHSSLFLPMEKVLAYAISGLIMGFGVWIFVVGLSSSAPALWSSVALLPTAIGLWSAFGDI</sequence>
<keyword evidence="1" id="KW-1133">Transmembrane helix</keyword>
<dbReference type="RefSeq" id="WP_063699141.1">
    <property type="nucleotide sequence ID" value="NZ_LUUB01000045.1"/>
</dbReference>
<dbReference type="AlphaFoldDB" id="A0A176YY61"/>
<evidence type="ECO:0000313" key="2">
    <source>
        <dbReference type="EMBL" id="OAF11722.1"/>
    </source>
</evidence>
<name>A0A176YY61_9BRAD</name>
<keyword evidence="1" id="KW-0812">Transmembrane</keyword>
<dbReference type="EMBL" id="LUUB01000045">
    <property type="protein sequence ID" value="OAF11722.1"/>
    <property type="molecule type" value="Genomic_DNA"/>
</dbReference>
<dbReference type="Proteomes" id="UP000076959">
    <property type="component" value="Unassembled WGS sequence"/>
</dbReference>
<organism evidence="2 3">
    <name type="scientific">Bradyrhizobium centrolobii</name>
    <dbReference type="NCBI Taxonomy" id="1505087"/>
    <lineage>
        <taxon>Bacteria</taxon>
        <taxon>Pseudomonadati</taxon>
        <taxon>Pseudomonadota</taxon>
        <taxon>Alphaproteobacteria</taxon>
        <taxon>Hyphomicrobiales</taxon>
        <taxon>Nitrobacteraceae</taxon>
        <taxon>Bradyrhizobium</taxon>
    </lineage>
</organism>
<dbReference type="STRING" id="1505087.AYJ54_07600"/>
<feature type="transmembrane region" description="Helical" evidence="1">
    <location>
        <begin position="22"/>
        <end position="43"/>
    </location>
</feature>
<keyword evidence="3" id="KW-1185">Reference proteome</keyword>
<dbReference type="OrthoDB" id="8255933at2"/>
<reference evidence="2 3" key="1">
    <citation type="submission" date="2016-03" db="EMBL/GenBank/DDBJ databases">
        <title>Draft Genome Sequence of the Strain BR 10245 (Bradyrhizobium sp.) isolated from nodules of Centrolobium paraense.</title>
        <authorList>
            <person name="Simoes-Araujo J.L.Sr."/>
            <person name="Barauna A.C."/>
            <person name="Silva K."/>
            <person name="Zilli J.E."/>
        </authorList>
    </citation>
    <scope>NUCLEOTIDE SEQUENCE [LARGE SCALE GENOMIC DNA]</scope>
    <source>
        <strain evidence="2 3">BR 10245</strain>
    </source>
</reference>
<evidence type="ECO:0000313" key="3">
    <source>
        <dbReference type="Proteomes" id="UP000076959"/>
    </source>
</evidence>
<keyword evidence="1" id="KW-0472">Membrane</keyword>
<gene>
    <name evidence="2" type="ORF">AYJ54_07600</name>
</gene>